<gene>
    <name evidence="1" type="ORF">DSO57_1021007</name>
</gene>
<evidence type="ECO:0000313" key="1">
    <source>
        <dbReference type="EMBL" id="KAJ9049786.1"/>
    </source>
</evidence>
<protein>
    <submittedName>
        <fullName evidence="1">Uncharacterized protein</fullName>
    </submittedName>
</protein>
<accession>A0ACC2RI77</accession>
<reference evidence="1" key="1">
    <citation type="submission" date="2022-04" db="EMBL/GenBank/DDBJ databases">
        <title>Genome of the entomopathogenic fungus Entomophthora muscae.</title>
        <authorList>
            <person name="Elya C."/>
            <person name="Lovett B.R."/>
            <person name="Lee E."/>
            <person name="Macias A.M."/>
            <person name="Hajek A.E."/>
            <person name="De Bivort B.L."/>
            <person name="Kasson M.T."/>
            <person name="De Fine Licht H.H."/>
            <person name="Stajich J.E."/>
        </authorList>
    </citation>
    <scope>NUCLEOTIDE SEQUENCE</scope>
    <source>
        <strain evidence="1">Berkeley</strain>
    </source>
</reference>
<dbReference type="Proteomes" id="UP001165960">
    <property type="component" value="Unassembled WGS sequence"/>
</dbReference>
<keyword evidence="2" id="KW-1185">Reference proteome</keyword>
<organism evidence="1 2">
    <name type="scientific">Entomophthora muscae</name>
    <dbReference type="NCBI Taxonomy" id="34485"/>
    <lineage>
        <taxon>Eukaryota</taxon>
        <taxon>Fungi</taxon>
        <taxon>Fungi incertae sedis</taxon>
        <taxon>Zoopagomycota</taxon>
        <taxon>Entomophthoromycotina</taxon>
        <taxon>Entomophthoromycetes</taxon>
        <taxon>Entomophthorales</taxon>
        <taxon>Entomophthoraceae</taxon>
        <taxon>Entomophthora</taxon>
    </lineage>
</organism>
<name>A0ACC2RI77_9FUNG</name>
<sequence>MVGVFEIAKPRSLITQNKSVLECPRRYCQQPRKTLPKRCFCIIRSQSSKVIIDSSSYYFFCHNTNNILTYDSIQAKYSAPYYRNELPPYSQRNTPHKVRHTLVYLDNIIVYSPLVEQHHKDLKAVLATLEQHKLLAKPSK</sequence>
<comment type="caution">
    <text evidence="1">The sequence shown here is derived from an EMBL/GenBank/DDBJ whole genome shotgun (WGS) entry which is preliminary data.</text>
</comment>
<evidence type="ECO:0000313" key="2">
    <source>
        <dbReference type="Proteomes" id="UP001165960"/>
    </source>
</evidence>
<proteinExistence type="predicted"/>
<dbReference type="EMBL" id="QTSX02007200">
    <property type="protein sequence ID" value="KAJ9049786.1"/>
    <property type="molecule type" value="Genomic_DNA"/>
</dbReference>